<evidence type="ECO:0000256" key="4">
    <source>
        <dbReference type="ARBA" id="ARBA00022723"/>
    </source>
</evidence>
<dbReference type="PROSITE" id="PS00177">
    <property type="entry name" value="TOPOISOMERASE_II"/>
    <property type="match status" value="1"/>
</dbReference>
<evidence type="ECO:0000256" key="8">
    <source>
        <dbReference type="ARBA" id="ARBA00023029"/>
    </source>
</evidence>
<name>A0ABQ1JHW1_9PROT</name>
<proteinExistence type="inferred from homology"/>
<dbReference type="InterPro" id="IPR018522">
    <property type="entry name" value="TopoIIA_CS"/>
</dbReference>
<comment type="subcellular location">
    <subcellularLocation>
        <location evidence="11">Cytoplasm</location>
    </subcellularLocation>
</comment>
<evidence type="ECO:0000256" key="6">
    <source>
        <dbReference type="ARBA" id="ARBA00022840"/>
    </source>
</evidence>
<evidence type="ECO:0000256" key="9">
    <source>
        <dbReference type="ARBA" id="ARBA00023125"/>
    </source>
</evidence>
<dbReference type="InterPro" id="IPR006171">
    <property type="entry name" value="TOPRIM_dom"/>
</dbReference>
<dbReference type="PROSITE" id="PS50880">
    <property type="entry name" value="TOPRIM"/>
    <property type="match status" value="1"/>
</dbReference>
<dbReference type="SUPFAM" id="SSF55874">
    <property type="entry name" value="ATPase domain of HSP90 chaperone/DNA topoisomerase II/histidine kinase"/>
    <property type="match status" value="1"/>
</dbReference>
<feature type="site" description="Interaction with DNA" evidence="11">
    <location>
        <position position="467"/>
    </location>
</feature>
<keyword evidence="14" id="KW-1185">Reference proteome</keyword>
<dbReference type="NCBIfam" id="NF004189">
    <property type="entry name" value="PRK05644.1"/>
    <property type="match status" value="1"/>
</dbReference>
<evidence type="ECO:0000256" key="7">
    <source>
        <dbReference type="ARBA" id="ARBA00022842"/>
    </source>
</evidence>
<dbReference type="InterPro" id="IPR036890">
    <property type="entry name" value="HATPase_C_sf"/>
</dbReference>
<feature type="binding site" evidence="11">
    <location>
        <position position="439"/>
    </location>
    <ligand>
        <name>Mg(2+)</name>
        <dbReference type="ChEBI" id="CHEBI:18420"/>
        <label>1</label>
        <note>catalytic</note>
    </ligand>
</feature>
<dbReference type="PRINTS" id="PR01159">
    <property type="entry name" value="DNAGYRASEB"/>
</dbReference>
<comment type="similarity">
    <text evidence="2 11">Belongs to the type II topoisomerase GyrB family.</text>
</comment>
<dbReference type="EC" id="5.6.2.2" evidence="11"/>
<dbReference type="Pfam" id="PF00986">
    <property type="entry name" value="DNA_gyraseB_C"/>
    <property type="match status" value="1"/>
</dbReference>
<comment type="cofactor">
    <cofactor evidence="11">
        <name>Mg(2+)</name>
        <dbReference type="ChEBI" id="CHEBI:18420"/>
    </cofactor>
    <cofactor evidence="11">
        <name>Mn(2+)</name>
        <dbReference type="ChEBI" id="CHEBI:29035"/>
    </cofactor>
    <cofactor evidence="11">
        <name>Ca(2+)</name>
        <dbReference type="ChEBI" id="CHEBI:29108"/>
    </cofactor>
    <text evidence="11">Binds two Mg(2+) per subunit. The magnesium ions form salt bridges with both the protein and the DNA. Can also accept other divalent metal cations, such as Mn(2+) or Ca(2+).</text>
</comment>
<dbReference type="SMART" id="SM00387">
    <property type="entry name" value="HATPase_c"/>
    <property type="match status" value="1"/>
</dbReference>
<dbReference type="SUPFAM" id="SSF56719">
    <property type="entry name" value="Type II DNA topoisomerase"/>
    <property type="match status" value="1"/>
</dbReference>
<dbReference type="InterPro" id="IPR020568">
    <property type="entry name" value="Ribosomal_Su5_D2-typ_SF"/>
</dbReference>
<dbReference type="InterPro" id="IPR013759">
    <property type="entry name" value="Topo_IIA_B_C"/>
</dbReference>
<keyword evidence="3 11" id="KW-0963">Cytoplasm</keyword>
<dbReference type="InterPro" id="IPR034160">
    <property type="entry name" value="TOPRIM_GyrB"/>
</dbReference>
<evidence type="ECO:0000256" key="10">
    <source>
        <dbReference type="ARBA" id="ARBA00023235"/>
    </source>
</evidence>
<dbReference type="CDD" id="cd16928">
    <property type="entry name" value="HATPase_GyrB-like"/>
    <property type="match status" value="1"/>
</dbReference>
<evidence type="ECO:0000256" key="2">
    <source>
        <dbReference type="ARBA" id="ARBA00010708"/>
    </source>
</evidence>
<dbReference type="Gene3D" id="3.40.50.670">
    <property type="match status" value="2"/>
</dbReference>
<dbReference type="Gene3D" id="3.30.230.10">
    <property type="match status" value="1"/>
</dbReference>
<dbReference type="HAMAP" id="MF_01898">
    <property type="entry name" value="GyrB"/>
    <property type="match status" value="1"/>
</dbReference>
<keyword evidence="5 11" id="KW-0547">Nucleotide-binding</keyword>
<comment type="function">
    <text evidence="11">A type II topoisomerase that negatively supercoils closed circular double-stranded (ds) DNA in an ATP-dependent manner to modulate DNA topology and maintain chromosomes in an underwound state. Negative supercoiling favors strand separation, and DNA replication, transcription, recombination and repair, all of which involve strand separation. Also able to catalyze the interconversion of other topological isomers of dsDNA rings, including catenanes and knotted rings. Type II topoisomerases break and join 2 DNA strands simultaneously in an ATP-dependent manner.</text>
</comment>
<reference evidence="14" key="1">
    <citation type="journal article" date="2019" name="Int. J. Syst. Evol. Microbiol.">
        <title>The Global Catalogue of Microorganisms (GCM) 10K type strain sequencing project: providing services to taxonomists for standard genome sequencing and annotation.</title>
        <authorList>
            <consortium name="The Broad Institute Genomics Platform"/>
            <consortium name="The Broad Institute Genome Sequencing Center for Infectious Disease"/>
            <person name="Wu L."/>
            <person name="Ma J."/>
        </authorList>
    </citation>
    <scope>NUCLEOTIDE SEQUENCE [LARGE SCALE GENOMIC DNA]</scope>
    <source>
        <strain evidence="14">CGMCC 1.15928</strain>
    </source>
</reference>
<dbReference type="InterPro" id="IPR003594">
    <property type="entry name" value="HATPase_dom"/>
</dbReference>
<dbReference type="Pfam" id="PF01751">
    <property type="entry name" value="Toprim"/>
    <property type="match status" value="1"/>
</dbReference>
<dbReference type="NCBIfam" id="NF011501">
    <property type="entry name" value="PRK14939.1"/>
    <property type="match status" value="1"/>
</dbReference>
<dbReference type="EMBL" id="BMKF01000002">
    <property type="protein sequence ID" value="GGB68825.1"/>
    <property type="molecule type" value="Genomic_DNA"/>
</dbReference>
<evidence type="ECO:0000256" key="11">
    <source>
        <dbReference type="HAMAP-Rule" id="MF_01898"/>
    </source>
</evidence>
<dbReference type="InterPro" id="IPR002288">
    <property type="entry name" value="DNA_gyrase_B_C"/>
</dbReference>
<feature type="binding site" evidence="11">
    <location>
        <position position="513"/>
    </location>
    <ligand>
        <name>Mg(2+)</name>
        <dbReference type="ChEBI" id="CHEBI:18420"/>
        <label>1</label>
        <note>catalytic</note>
    </ligand>
</feature>
<dbReference type="CDD" id="cd00822">
    <property type="entry name" value="TopoII_Trans_DNA_gyrase"/>
    <property type="match status" value="1"/>
</dbReference>
<comment type="catalytic activity">
    <reaction evidence="1 11">
        <text>ATP-dependent breakage, passage and rejoining of double-stranded DNA.</text>
        <dbReference type="EC" id="5.6.2.2"/>
    </reaction>
</comment>
<dbReference type="NCBIfam" id="TIGR01059">
    <property type="entry name" value="gyrB"/>
    <property type="match status" value="1"/>
</dbReference>
<evidence type="ECO:0000256" key="1">
    <source>
        <dbReference type="ARBA" id="ARBA00000185"/>
    </source>
</evidence>
<evidence type="ECO:0000256" key="5">
    <source>
        <dbReference type="ARBA" id="ARBA00022741"/>
    </source>
</evidence>
<evidence type="ECO:0000259" key="12">
    <source>
        <dbReference type="PROSITE" id="PS50880"/>
    </source>
</evidence>
<dbReference type="InterPro" id="IPR000565">
    <property type="entry name" value="Topo_IIA_B"/>
</dbReference>
<comment type="caution">
    <text evidence="13">The sequence shown here is derived from an EMBL/GenBank/DDBJ whole genome shotgun (WGS) entry which is preliminary data.</text>
</comment>
<dbReference type="InterPro" id="IPR013506">
    <property type="entry name" value="Topo_IIA_bsu_dom2"/>
</dbReference>
<feature type="binding site" evidence="11">
    <location>
        <position position="515"/>
    </location>
    <ligand>
        <name>Mg(2+)</name>
        <dbReference type="ChEBI" id="CHEBI:18420"/>
        <label>2</label>
    </ligand>
</feature>
<keyword evidence="8 11" id="KW-0799">Topoisomerase</keyword>
<keyword evidence="4 11" id="KW-0479">Metal-binding</keyword>
<dbReference type="Pfam" id="PF02518">
    <property type="entry name" value="HATPase_c"/>
    <property type="match status" value="1"/>
</dbReference>
<dbReference type="PANTHER" id="PTHR45866">
    <property type="entry name" value="DNA GYRASE/TOPOISOMERASE SUBUNIT B"/>
    <property type="match status" value="1"/>
</dbReference>
<sequence length="807" mass="89012">MAEPAENMPEYGADSIKVLKGLEAVRKRPGMYIGDTDDGSGLHHMIYEVVDNAIDEALAGHADEVTVTLHTDGSAEITDNGRGIPVEMHKTEGVSAAEVIMTQLHAGGKFDQNSYKVSGGLHGVGVSVVNALSDWLELRIHRNGKEHFVRFIDGGVVEAPLKEVGTSPNRPNGKVLTGTAVRFMASPATFTMTEYDRKTLEHRLRELAFLNSGVRIVFRDERGPEPYEAILEYEGGVKAFVDHLNRQRHALIPDTIYAVGEKDGITVEAALSWTDSYHEQVLCFTNNIPQRDGGTHLAGFRGALTRIINKYASETGIAKKEKVDISGDDAREGLTCVLSVKVPDPKFSSQTKDKLVSSEVRPVVESLMGEKLSEWFEENPKEAAGIMQKIVEAAAAREAARKARELTRRKTALDITSLPGKLADCQEKDPSKSEIFIVEGDSAGGSAKQGRDRSNQAILPLRGKILNVERARFDKMLSSDQVGTLIMALGAGIGRDEFDINKLRYHKIIIMTDADVDGAHIRTLLLTFFYRQMPEVIEKGYLYIAQPPLYKVSRGRSERYLKDDMEMDNYLIEEGTSGETLILADGTQIGGEDLRENVRQAATFKSALWRLSLRAPGHIVEQAAIAGALAPGAADEAAERTAARLNLIAEEGEDTWEGRFEDGNLILRREVRSVEEKAVLDRTLLSSQDAIRLNHHADSIRPLYVEPSILRNDKEGETVIHGPVALFEAVLAAGRKGLKIQRYKGLGEMNADQLWETTLDANARTLLKVKVAHADEADEMFTRLMGDVVEPRREFIQDNALEAEVDV</sequence>
<keyword evidence="10 11" id="KW-0413">Isomerase</keyword>
<dbReference type="InterPro" id="IPR013760">
    <property type="entry name" value="Topo_IIA-like_dom_sf"/>
</dbReference>
<feature type="binding site" evidence="11">
    <location>
        <position position="513"/>
    </location>
    <ligand>
        <name>Mg(2+)</name>
        <dbReference type="ChEBI" id="CHEBI:18420"/>
        <label>2</label>
    </ligand>
</feature>
<dbReference type="Proteomes" id="UP000628854">
    <property type="component" value="Unassembled WGS sequence"/>
</dbReference>
<dbReference type="SMART" id="SM00433">
    <property type="entry name" value="TOP2c"/>
    <property type="match status" value="1"/>
</dbReference>
<dbReference type="RefSeq" id="WP_084392961.1">
    <property type="nucleotide sequence ID" value="NZ_BMKF01000002.1"/>
</dbReference>
<dbReference type="PANTHER" id="PTHR45866:SF1">
    <property type="entry name" value="DNA GYRASE SUBUNIT B, MITOCHONDRIAL"/>
    <property type="match status" value="1"/>
</dbReference>
<accession>A0ABQ1JHW1</accession>
<comment type="subunit">
    <text evidence="11">Heterotetramer, composed of two GyrA and two GyrB chains. In the heterotetramer, GyrA contains the active site tyrosine that forms a transient covalent intermediate with DNA, while GyrB binds cofactors and catalyzes ATP hydrolysis.</text>
</comment>
<dbReference type="InterPro" id="IPR014721">
    <property type="entry name" value="Ribsml_uS5_D2-typ_fold_subgr"/>
</dbReference>
<gene>
    <name evidence="11 13" type="primary">gyrB</name>
    <name evidence="13" type="ORF">GCM10011503_16790</name>
</gene>
<dbReference type="InterPro" id="IPR049353">
    <property type="entry name" value="GyrB_hook"/>
</dbReference>
<dbReference type="InterPro" id="IPR011557">
    <property type="entry name" value="GyrB"/>
</dbReference>
<feature type="site" description="Interaction with DNA" evidence="11">
    <location>
        <position position="464"/>
    </location>
</feature>
<dbReference type="CDD" id="cd03366">
    <property type="entry name" value="TOPRIM_TopoIIA_GyrB"/>
    <property type="match status" value="1"/>
</dbReference>
<dbReference type="Pfam" id="PF00204">
    <property type="entry name" value="DNA_gyraseB"/>
    <property type="match status" value="1"/>
</dbReference>
<evidence type="ECO:0000313" key="13">
    <source>
        <dbReference type="EMBL" id="GGB68825.1"/>
    </source>
</evidence>
<protein>
    <recommendedName>
        <fullName evidence="11">DNA gyrase subunit B</fullName>
        <ecNumber evidence="11">5.6.2.2</ecNumber>
    </recommendedName>
</protein>
<dbReference type="SUPFAM" id="SSF54211">
    <property type="entry name" value="Ribosomal protein S5 domain 2-like"/>
    <property type="match status" value="1"/>
</dbReference>
<organism evidence="13 14">
    <name type="scientific">Henriciella pelagia</name>
    <dbReference type="NCBI Taxonomy" id="1977912"/>
    <lineage>
        <taxon>Bacteria</taxon>
        <taxon>Pseudomonadati</taxon>
        <taxon>Pseudomonadota</taxon>
        <taxon>Alphaproteobacteria</taxon>
        <taxon>Hyphomonadales</taxon>
        <taxon>Hyphomonadaceae</taxon>
        <taxon>Henriciella</taxon>
    </lineage>
</organism>
<feature type="domain" description="Toprim" evidence="12">
    <location>
        <begin position="433"/>
        <end position="548"/>
    </location>
</feature>
<dbReference type="Gene3D" id="3.30.565.10">
    <property type="entry name" value="Histidine kinase-like ATPase, C-terminal domain"/>
    <property type="match status" value="1"/>
</dbReference>
<dbReference type="InterPro" id="IPR001241">
    <property type="entry name" value="Topo_IIA"/>
</dbReference>
<dbReference type="Pfam" id="PF21249">
    <property type="entry name" value="GyrB_hook"/>
    <property type="match status" value="1"/>
</dbReference>
<keyword evidence="6 11" id="KW-0067">ATP-binding</keyword>
<evidence type="ECO:0000313" key="14">
    <source>
        <dbReference type="Proteomes" id="UP000628854"/>
    </source>
</evidence>
<dbReference type="PRINTS" id="PR00418">
    <property type="entry name" value="TPI2FAMILY"/>
</dbReference>
<evidence type="ECO:0000256" key="3">
    <source>
        <dbReference type="ARBA" id="ARBA00022490"/>
    </source>
</evidence>
<comment type="miscellaneous">
    <text evidence="11">Few gyrases are as efficient as E.coli at forming negative supercoils. Not all organisms have 2 type II topoisomerases; in organisms with a single type II topoisomerase this enzyme also has to decatenate newly replicated chromosomes.</text>
</comment>
<keyword evidence="9" id="KW-0238">DNA-binding</keyword>
<keyword evidence="7 11" id="KW-0460">Magnesium</keyword>